<reference evidence="6" key="2">
    <citation type="submission" date="2024-04" db="EMBL/GenBank/DDBJ databases">
        <authorList>
            <person name="Diaz M."/>
            <person name="Bach T."/>
            <person name="Gonzalez Anta G."/>
            <person name="Agaras B."/>
            <person name="Wibberg D."/>
            <person name="Noguera F."/>
            <person name="Canciani W."/>
            <person name="Ybarra T."/>
            <person name="Nunez M.L."/>
            <person name="Valverde C."/>
        </authorList>
    </citation>
    <scope>NUCLEOTIDE SEQUENCE</scope>
    <source>
        <strain evidence="6">1008</strain>
    </source>
</reference>
<evidence type="ECO:0000256" key="3">
    <source>
        <dbReference type="ARBA" id="ARBA00023125"/>
    </source>
</evidence>
<accession>A0ABD7T9M2</accession>
<reference evidence="6" key="1">
    <citation type="journal article" date="2022" name="Front. Plant Sci.">
        <title>Agronomic efficiency and genome mining analysis of the wheat-biostimulant rhizospheric bacterium Pseudomonas pergaminensis sp. nov. strain 1008T.</title>
        <authorList>
            <person name="Diaz M."/>
            <person name="Bach T."/>
            <person name="Gonzalez Anta G."/>
            <person name="Agaras B."/>
            <person name="Wibberg D."/>
            <person name="Noguera F."/>
            <person name="Canciani W."/>
            <person name="Valverde C."/>
        </authorList>
    </citation>
    <scope>NUCLEOTIDE SEQUENCE</scope>
    <source>
        <strain evidence="6">1008</strain>
    </source>
</reference>
<evidence type="ECO:0000259" key="5">
    <source>
        <dbReference type="PROSITE" id="PS50931"/>
    </source>
</evidence>
<dbReference type="Gene3D" id="3.40.190.10">
    <property type="entry name" value="Periplasmic binding protein-like II"/>
    <property type="match status" value="2"/>
</dbReference>
<feature type="domain" description="HTH lysR-type" evidence="5">
    <location>
        <begin position="1"/>
        <end position="58"/>
    </location>
</feature>
<dbReference type="InterPro" id="IPR036388">
    <property type="entry name" value="WH-like_DNA-bd_sf"/>
</dbReference>
<organism evidence="6 7">
    <name type="scientific">Pseudomonas pergaminensis</name>
    <dbReference type="NCBI Taxonomy" id="2853159"/>
    <lineage>
        <taxon>Bacteria</taxon>
        <taxon>Pseudomonadati</taxon>
        <taxon>Pseudomonadota</taxon>
        <taxon>Gammaproteobacteria</taxon>
        <taxon>Pseudomonadales</taxon>
        <taxon>Pseudomonadaceae</taxon>
        <taxon>Pseudomonas</taxon>
    </lineage>
</organism>
<dbReference type="Pfam" id="PF03466">
    <property type="entry name" value="LysR_substrate"/>
    <property type="match status" value="1"/>
</dbReference>
<keyword evidence="4" id="KW-0804">Transcription</keyword>
<dbReference type="InterPro" id="IPR005119">
    <property type="entry name" value="LysR_subst-bd"/>
</dbReference>
<dbReference type="KEGG" id="ppeg:KUA23_15220"/>
<proteinExistence type="inferred from homology"/>
<dbReference type="Pfam" id="PF00126">
    <property type="entry name" value="HTH_1"/>
    <property type="match status" value="1"/>
</dbReference>
<evidence type="ECO:0000313" key="6">
    <source>
        <dbReference type="EMBL" id="USV98449.1"/>
    </source>
</evidence>
<dbReference type="SUPFAM" id="SSF53850">
    <property type="entry name" value="Periplasmic binding protein-like II"/>
    <property type="match status" value="1"/>
</dbReference>
<dbReference type="InterPro" id="IPR000847">
    <property type="entry name" value="LysR_HTH_N"/>
</dbReference>
<dbReference type="PANTHER" id="PTHR30346">
    <property type="entry name" value="TRANSCRIPTIONAL DUAL REGULATOR HCAR-RELATED"/>
    <property type="match status" value="1"/>
</dbReference>
<name>A0ABD7T9M2_9PSED</name>
<gene>
    <name evidence="6" type="ORF">KUA23_15220</name>
</gene>
<dbReference type="RefSeq" id="WP_252992325.1">
    <property type="nucleotide sequence ID" value="NZ_CP078013.2"/>
</dbReference>
<dbReference type="PANTHER" id="PTHR30346:SF0">
    <property type="entry name" value="HCA OPERON TRANSCRIPTIONAL ACTIVATOR HCAR"/>
    <property type="match status" value="1"/>
</dbReference>
<keyword evidence="3" id="KW-0238">DNA-binding</keyword>
<dbReference type="PRINTS" id="PR00039">
    <property type="entry name" value="HTHLYSR"/>
</dbReference>
<dbReference type="GO" id="GO:0003677">
    <property type="term" value="F:DNA binding"/>
    <property type="evidence" value="ECO:0007669"/>
    <property type="project" value="UniProtKB-KW"/>
</dbReference>
<sequence length="312" mass="35349">MELRHLRYFVVVAEEQSMTRAARRLGIQQPPLSIQIRNLERELEVELFDRSPRKVQLNEIGRSFLYDAQAILEDAEQAIVRVRQIARGERGRIVVGYTSAIGLHGKIPDIVKIFNQKFPDIIVVLEEVSASNAFEAVTSNCLDALFTWSTAASFHMLKSRAVSEERMVLAIPKENSAWIDSKAINTFEIKDQDLYFDRNICGARVQVFFADSKNLRLLPRTFEDVSQLLSVLAIVAAGNGIALVPKYMEAFYCENVYYKDLVGGSILSVPLNLYYFESSQDSYTYRLAEVVSDIAKAQLSFESRAQDVTDLQ</sequence>
<comment type="similarity">
    <text evidence="1">Belongs to the LysR transcriptional regulatory family.</text>
</comment>
<dbReference type="EMBL" id="CP078013">
    <property type="protein sequence ID" value="USV98449.1"/>
    <property type="molecule type" value="Genomic_DNA"/>
</dbReference>
<protein>
    <submittedName>
        <fullName evidence="6">LysR family transcriptional regulator</fullName>
    </submittedName>
</protein>
<evidence type="ECO:0000256" key="2">
    <source>
        <dbReference type="ARBA" id="ARBA00023015"/>
    </source>
</evidence>
<evidence type="ECO:0000313" key="7">
    <source>
        <dbReference type="Proteomes" id="UP001056907"/>
    </source>
</evidence>
<dbReference type="FunFam" id="1.10.10.10:FF:000001">
    <property type="entry name" value="LysR family transcriptional regulator"/>
    <property type="match status" value="1"/>
</dbReference>
<dbReference type="InterPro" id="IPR036390">
    <property type="entry name" value="WH_DNA-bd_sf"/>
</dbReference>
<dbReference type="Proteomes" id="UP001056907">
    <property type="component" value="Chromosome"/>
</dbReference>
<evidence type="ECO:0000256" key="1">
    <source>
        <dbReference type="ARBA" id="ARBA00009437"/>
    </source>
</evidence>
<dbReference type="AlphaFoldDB" id="A0ABD7T9M2"/>
<keyword evidence="2" id="KW-0805">Transcription regulation</keyword>
<dbReference type="SUPFAM" id="SSF46785">
    <property type="entry name" value="Winged helix' DNA-binding domain"/>
    <property type="match status" value="1"/>
</dbReference>
<dbReference type="PROSITE" id="PS50931">
    <property type="entry name" value="HTH_LYSR"/>
    <property type="match status" value="1"/>
</dbReference>
<evidence type="ECO:0000256" key="4">
    <source>
        <dbReference type="ARBA" id="ARBA00023163"/>
    </source>
</evidence>
<dbReference type="Gene3D" id="1.10.10.10">
    <property type="entry name" value="Winged helix-like DNA-binding domain superfamily/Winged helix DNA-binding domain"/>
    <property type="match status" value="1"/>
</dbReference>